<reference evidence="1" key="1">
    <citation type="journal article" date="2019" name="Sci. Rep.">
        <title>Draft genome of Tanacetum cinerariifolium, the natural source of mosquito coil.</title>
        <authorList>
            <person name="Yamashiro T."/>
            <person name="Shiraishi A."/>
            <person name="Satake H."/>
            <person name="Nakayama K."/>
        </authorList>
    </citation>
    <scope>NUCLEOTIDE SEQUENCE</scope>
</reference>
<sequence length="287" mass="33512">MWYSRVGLVVTSLDVLGVIEDEVMFGNLCDEDLVRLCLILALEVIFMGRLLTCPVDDSLFGLVENLEAWNVFLWGEHVLALEINDKLGRLQFNEDLYRLRERIRSKHEKKIQQEKRLRLEEEKMLVGRREDVTDCGDQHWCLAHLDILFGLVTFYDRGDTHDYEWRDWDLRTVANTYAMCQQLHVRCHERREKMLEMQSFLHVSTSLAESYKLLEELQDFESEKCRDLMKSISETHLKERLPVILQGAKVFDKKGIHPSDYTIGFKLADNVPKQGGAADLRAHDLIG</sequence>
<dbReference type="EMBL" id="BKCJ010000390">
    <property type="protein sequence ID" value="GEU32774.1"/>
    <property type="molecule type" value="Genomic_DNA"/>
</dbReference>
<name>A0A6L2JAS7_TANCI</name>
<protein>
    <submittedName>
        <fullName evidence="1">Phospholipase-like protein</fullName>
    </submittedName>
</protein>
<comment type="caution">
    <text evidence="1">The sequence shown here is derived from an EMBL/GenBank/DDBJ whole genome shotgun (WGS) entry which is preliminary data.</text>
</comment>
<proteinExistence type="predicted"/>
<organism evidence="1">
    <name type="scientific">Tanacetum cinerariifolium</name>
    <name type="common">Dalmatian daisy</name>
    <name type="synonym">Chrysanthemum cinerariifolium</name>
    <dbReference type="NCBI Taxonomy" id="118510"/>
    <lineage>
        <taxon>Eukaryota</taxon>
        <taxon>Viridiplantae</taxon>
        <taxon>Streptophyta</taxon>
        <taxon>Embryophyta</taxon>
        <taxon>Tracheophyta</taxon>
        <taxon>Spermatophyta</taxon>
        <taxon>Magnoliopsida</taxon>
        <taxon>eudicotyledons</taxon>
        <taxon>Gunneridae</taxon>
        <taxon>Pentapetalae</taxon>
        <taxon>asterids</taxon>
        <taxon>campanulids</taxon>
        <taxon>Asterales</taxon>
        <taxon>Asteraceae</taxon>
        <taxon>Asteroideae</taxon>
        <taxon>Anthemideae</taxon>
        <taxon>Anthemidinae</taxon>
        <taxon>Tanacetum</taxon>
    </lineage>
</organism>
<dbReference type="AlphaFoldDB" id="A0A6L2JAS7"/>
<evidence type="ECO:0000313" key="1">
    <source>
        <dbReference type="EMBL" id="GEU32774.1"/>
    </source>
</evidence>
<gene>
    <name evidence="1" type="ORF">Tci_004752</name>
</gene>
<accession>A0A6L2JAS7</accession>